<name>A0ABV1ASZ0_9FIRM</name>
<accession>A0ABV1ASZ0</accession>
<reference evidence="1 2" key="1">
    <citation type="submission" date="2024-03" db="EMBL/GenBank/DDBJ databases">
        <title>Human intestinal bacterial collection.</title>
        <authorList>
            <person name="Pauvert C."/>
            <person name="Hitch T.C.A."/>
            <person name="Clavel T."/>
        </authorList>
    </citation>
    <scope>NUCLEOTIDE SEQUENCE [LARGE SCALE GENOMIC DNA]</scope>
    <source>
        <strain evidence="1 2">CLA-AA-H175</strain>
    </source>
</reference>
<sequence length="180" mass="20860">MKKLMRDALIFVGGFAAGVATMHFLMRDTYKKQADVLVEDARNHFKQREQELDTTIEQRANEKAYDLVSGPYRQEEDSEKPTHEPMEAIEIIPSDEFGNEDDYETSFLTYYADGILTYDSDGSRVEDIEKVIGPKALDNFGAEEPDLVHVRNHNYRKDYEVLKVRNKYADLYPNSGEEYE</sequence>
<comment type="caution">
    <text evidence="1">The sequence shown here is derived from an EMBL/GenBank/DDBJ whole genome shotgun (WGS) entry which is preliminary data.</text>
</comment>
<proteinExistence type="predicted"/>
<gene>
    <name evidence="1" type="ORF">WMO44_03985</name>
</gene>
<evidence type="ECO:0000313" key="1">
    <source>
        <dbReference type="EMBL" id="MEQ2361310.1"/>
    </source>
</evidence>
<organism evidence="1 2">
    <name type="scientific">Faecalibacterium tardum</name>
    <dbReference type="NCBI Taxonomy" id="3133156"/>
    <lineage>
        <taxon>Bacteria</taxon>
        <taxon>Bacillati</taxon>
        <taxon>Bacillota</taxon>
        <taxon>Clostridia</taxon>
        <taxon>Eubacteriales</taxon>
        <taxon>Oscillospiraceae</taxon>
        <taxon>Faecalibacterium</taxon>
    </lineage>
</organism>
<dbReference type="RefSeq" id="WP_349151817.1">
    <property type="nucleotide sequence ID" value="NZ_JBBMEO010000003.1"/>
</dbReference>
<evidence type="ECO:0000313" key="2">
    <source>
        <dbReference type="Proteomes" id="UP001457197"/>
    </source>
</evidence>
<keyword evidence="2" id="KW-1185">Reference proteome</keyword>
<protein>
    <submittedName>
        <fullName evidence="1">Uncharacterized protein</fullName>
    </submittedName>
</protein>
<dbReference type="EMBL" id="JBBMEO010000003">
    <property type="protein sequence ID" value="MEQ2361310.1"/>
    <property type="molecule type" value="Genomic_DNA"/>
</dbReference>
<dbReference type="Proteomes" id="UP001457197">
    <property type="component" value="Unassembled WGS sequence"/>
</dbReference>